<protein>
    <submittedName>
        <fullName evidence="3">Uncharacterized protein</fullName>
    </submittedName>
</protein>
<proteinExistence type="predicted"/>
<feature type="non-terminal residue" evidence="3">
    <location>
        <position position="1"/>
    </location>
</feature>
<evidence type="ECO:0000256" key="2">
    <source>
        <dbReference type="SAM" id="SignalP"/>
    </source>
</evidence>
<keyword evidence="1" id="KW-0812">Transmembrane</keyword>
<keyword evidence="4" id="KW-1185">Reference proteome</keyword>
<name>A0A392SKT6_9FABA</name>
<dbReference type="AlphaFoldDB" id="A0A392SKT6"/>
<comment type="caution">
    <text evidence="3">The sequence shown here is derived from an EMBL/GenBank/DDBJ whole genome shotgun (WGS) entry which is preliminary data.</text>
</comment>
<organism evidence="3 4">
    <name type="scientific">Trifolium medium</name>
    <dbReference type="NCBI Taxonomy" id="97028"/>
    <lineage>
        <taxon>Eukaryota</taxon>
        <taxon>Viridiplantae</taxon>
        <taxon>Streptophyta</taxon>
        <taxon>Embryophyta</taxon>
        <taxon>Tracheophyta</taxon>
        <taxon>Spermatophyta</taxon>
        <taxon>Magnoliopsida</taxon>
        <taxon>eudicotyledons</taxon>
        <taxon>Gunneridae</taxon>
        <taxon>Pentapetalae</taxon>
        <taxon>rosids</taxon>
        <taxon>fabids</taxon>
        <taxon>Fabales</taxon>
        <taxon>Fabaceae</taxon>
        <taxon>Papilionoideae</taxon>
        <taxon>50 kb inversion clade</taxon>
        <taxon>NPAAA clade</taxon>
        <taxon>Hologalegina</taxon>
        <taxon>IRL clade</taxon>
        <taxon>Trifolieae</taxon>
        <taxon>Trifolium</taxon>
    </lineage>
</organism>
<feature type="transmembrane region" description="Helical" evidence="1">
    <location>
        <begin position="30"/>
        <end position="51"/>
    </location>
</feature>
<dbReference type="EMBL" id="LXQA010395280">
    <property type="protein sequence ID" value="MCI49052.1"/>
    <property type="molecule type" value="Genomic_DNA"/>
</dbReference>
<keyword evidence="1" id="KW-1133">Transmembrane helix</keyword>
<dbReference type="Proteomes" id="UP000265520">
    <property type="component" value="Unassembled WGS sequence"/>
</dbReference>
<accession>A0A392SKT6</accession>
<evidence type="ECO:0000313" key="3">
    <source>
        <dbReference type="EMBL" id="MCI49052.1"/>
    </source>
</evidence>
<feature type="chain" id="PRO_5017217517" evidence="2">
    <location>
        <begin position="17"/>
        <end position="53"/>
    </location>
</feature>
<evidence type="ECO:0000313" key="4">
    <source>
        <dbReference type="Proteomes" id="UP000265520"/>
    </source>
</evidence>
<reference evidence="3 4" key="1">
    <citation type="journal article" date="2018" name="Front. Plant Sci.">
        <title>Red Clover (Trifolium pratense) and Zigzag Clover (T. medium) - A Picture of Genomic Similarities and Differences.</title>
        <authorList>
            <person name="Dluhosova J."/>
            <person name="Istvanek J."/>
            <person name="Nedelnik J."/>
            <person name="Repkova J."/>
        </authorList>
    </citation>
    <scope>NUCLEOTIDE SEQUENCE [LARGE SCALE GENOMIC DNA]</scope>
    <source>
        <strain evidence="4">cv. 10/8</strain>
        <tissue evidence="3">Leaf</tissue>
    </source>
</reference>
<feature type="signal peptide" evidence="2">
    <location>
        <begin position="1"/>
        <end position="16"/>
    </location>
</feature>
<evidence type="ECO:0000256" key="1">
    <source>
        <dbReference type="SAM" id="Phobius"/>
    </source>
</evidence>
<keyword evidence="1" id="KW-0472">Membrane</keyword>
<keyword evidence="2" id="KW-0732">Signal</keyword>
<sequence length="53" mass="5846">ILYAFLLLLLLPIVSLQLFSFPDTVCFPAAAFFFSVPAAVFLAVSSVLVFCRF</sequence>